<gene>
    <name evidence="2" type="ORF">F0L68_21600</name>
</gene>
<accession>A0A5B2X8P3</accession>
<feature type="transmembrane region" description="Helical" evidence="1">
    <location>
        <begin position="39"/>
        <end position="60"/>
    </location>
</feature>
<dbReference type="RefSeq" id="WP_149851436.1">
    <property type="nucleotide sequence ID" value="NZ_VUOB01000038.1"/>
</dbReference>
<dbReference type="EMBL" id="VUOB01000038">
    <property type="protein sequence ID" value="KAA2259523.1"/>
    <property type="molecule type" value="Genomic_DNA"/>
</dbReference>
<reference evidence="2 3" key="1">
    <citation type="submission" date="2019-09" db="EMBL/GenBank/DDBJ databases">
        <title>Goodfellowia gen. nov., a new genus of the Pseudonocardineae related to Actinoalloteichus, containing Goodfellowia coeruleoviolacea gen. nov., comb. nov. gen. nov., comb. nov.</title>
        <authorList>
            <person name="Labeda D."/>
        </authorList>
    </citation>
    <scope>NUCLEOTIDE SEQUENCE [LARGE SCALE GENOMIC DNA]</scope>
    <source>
        <strain evidence="2 3">AN110305</strain>
    </source>
</reference>
<keyword evidence="1" id="KW-0812">Transmembrane</keyword>
<protein>
    <recommendedName>
        <fullName evidence="4">Tetratricopeptide repeat protein</fullName>
    </recommendedName>
</protein>
<evidence type="ECO:0000313" key="3">
    <source>
        <dbReference type="Proteomes" id="UP000323454"/>
    </source>
</evidence>
<reference evidence="2 3" key="2">
    <citation type="submission" date="2019-09" db="EMBL/GenBank/DDBJ databases">
        <authorList>
            <person name="Jin C."/>
        </authorList>
    </citation>
    <scope>NUCLEOTIDE SEQUENCE [LARGE SCALE GENOMIC DNA]</scope>
    <source>
        <strain evidence="2 3">AN110305</strain>
    </source>
</reference>
<evidence type="ECO:0000313" key="2">
    <source>
        <dbReference type="EMBL" id="KAA2259523.1"/>
    </source>
</evidence>
<keyword evidence="3" id="KW-1185">Reference proteome</keyword>
<comment type="caution">
    <text evidence="2">The sequence shown here is derived from an EMBL/GenBank/DDBJ whole genome shotgun (WGS) entry which is preliminary data.</text>
</comment>
<dbReference type="OrthoDB" id="3694394at2"/>
<proteinExistence type="predicted"/>
<name>A0A5B2X8P3_9PSEU</name>
<evidence type="ECO:0008006" key="4">
    <source>
        <dbReference type="Google" id="ProtNLM"/>
    </source>
</evidence>
<keyword evidence="1" id="KW-1133">Transmembrane helix</keyword>
<organism evidence="2 3">
    <name type="scientific">Solihabitans fulvus</name>
    <dbReference type="NCBI Taxonomy" id="1892852"/>
    <lineage>
        <taxon>Bacteria</taxon>
        <taxon>Bacillati</taxon>
        <taxon>Actinomycetota</taxon>
        <taxon>Actinomycetes</taxon>
        <taxon>Pseudonocardiales</taxon>
        <taxon>Pseudonocardiaceae</taxon>
        <taxon>Solihabitans</taxon>
    </lineage>
</organism>
<feature type="transmembrane region" description="Helical" evidence="1">
    <location>
        <begin position="105"/>
        <end position="125"/>
    </location>
</feature>
<keyword evidence="1" id="KW-0472">Membrane</keyword>
<dbReference type="Proteomes" id="UP000323454">
    <property type="component" value="Unassembled WGS sequence"/>
</dbReference>
<evidence type="ECO:0000256" key="1">
    <source>
        <dbReference type="SAM" id="Phobius"/>
    </source>
</evidence>
<dbReference type="AlphaFoldDB" id="A0A5B2X8P3"/>
<sequence>MLLRPGTLLSIAVLAVIVPLSWDKDGVFVALLGDLSGFLLALAAMQLGILLGALAFGVRVHYVMVGVGAKVREWSSPRRRVVLRAIPLLFHVGIGPQRAPARRRMWLASIGSATVGLIAVGLCWLGAGATYWMGAAVSATATLAHSLLPRRTAGSTSVGWYLFRLPGLTGRPAAELDAAPLVAQTVDAMEAGNLDAAERSARQLADLHPQLNSATAARAALLNARGRYGEGLLLISGLMRLPDQQPREMAMVLAGMAGLAAAAVEAGQLEPDVGLPAAHRAADGAAELGCPKYRLTGTLGLLALLEGEPHKAISLATQGAELSDYALTRADDLATVARAHMAAGNNAAAREALAEAETLAAWWPRVAETRARLDIS</sequence>